<accession>A0A4Y2C4Q6</accession>
<comment type="caution">
    <text evidence="1">The sequence shown here is derived from an EMBL/GenBank/DDBJ whole genome shotgun (WGS) entry which is preliminary data.</text>
</comment>
<proteinExistence type="predicted"/>
<gene>
    <name evidence="1" type="ORF">AVEN_64132_1</name>
</gene>
<dbReference type="AlphaFoldDB" id="A0A4Y2C4Q6"/>
<name>A0A4Y2C4Q6_ARAVE</name>
<keyword evidence="2" id="KW-1185">Reference proteome</keyword>
<evidence type="ECO:0000313" key="1">
    <source>
        <dbReference type="EMBL" id="GBL99139.1"/>
    </source>
</evidence>
<dbReference type="EMBL" id="BGPR01000145">
    <property type="protein sequence ID" value="GBL99139.1"/>
    <property type="molecule type" value="Genomic_DNA"/>
</dbReference>
<dbReference type="OrthoDB" id="6437676at2759"/>
<reference evidence="1 2" key="1">
    <citation type="journal article" date="2019" name="Sci. Rep.">
        <title>Orb-weaving spider Araneus ventricosus genome elucidates the spidroin gene catalogue.</title>
        <authorList>
            <person name="Kono N."/>
            <person name="Nakamura H."/>
            <person name="Ohtoshi R."/>
            <person name="Moran D.A.P."/>
            <person name="Shinohara A."/>
            <person name="Yoshida Y."/>
            <person name="Fujiwara M."/>
            <person name="Mori M."/>
            <person name="Tomita M."/>
            <person name="Arakawa K."/>
        </authorList>
    </citation>
    <scope>NUCLEOTIDE SEQUENCE [LARGE SCALE GENOMIC DNA]</scope>
</reference>
<dbReference type="Proteomes" id="UP000499080">
    <property type="component" value="Unassembled WGS sequence"/>
</dbReference>
<protein>
    <submittedName>
        <fullName evidence="1">Uncharacterized protein</fullName>
    </submittedName>
</protein>
<evidence type="ECO:0000313" key="2">
    <source>
        <dbReference type="Proteomes" id="UP000499080"/>
    </source>
</evidence>
<organism evidence="1 2">
    <name type="scientific">Araneus ventricosus</name>
    <name type="common">Orbweaver spider</name>
    <name type="synonym">Epeira ventricosa</name>
    <dbReference type="NCBI Taxonomy" id="182803"/>
    <lineage>
        <taxon>Eukaryota</taxon>
        <taxon>Metazoa</taxon>
        <taxon>Ecdysozoa</taxon>
        <taxon>Arthropoda</taxon>
        <taxon>Chelicerata</taxon>
        <taxon>Arachnida</taxon>
        <taxon>Araneae</taxon>
        <taxon>Araneomorphae</taxon>
        <taxon>Entelegynae</taxon>
        <taxon>Araneoidea</taxon>
        <taxon>Araneidae</taxon>
        <taxon>Araneus</taxon>
    </lineage>
</organism>
<sequence>MEVDLSTKQQRLIRSTTSRASIRRQKAVVEEEIMVSYKPAPSPPKGNVEGSKVLPLVWYGSLERGFQLKRRPRHLATVHNYEVRPEIPLVLLQNGALI</sequence>